<evidence type="ECO:0000313" key="2">
    <source>
        <dbReference type="EMBL" id="RHN65975.1"/>
    </source>
</evidence>
<gene>
    <name evidence="2" type="ORF">MtrunA17_Chr3g0085791</name>
</gene>
<dbReference type="EMBL" id="PSQE01000003">
    <property type="protein sequence ID" value="RHN65975.1"/>
    <property type="molecule type" value="Genomic_DNA"/>
</dbReference>
<proteinExistence type="predicted"/>
<dbReference type="PANTHER" id="PTHR34630">
    <property type="entry name" value="OS11G0677101 PROTEIN"/>
    <property type="match status" value="1"/>
</dbReference>
<dbReference type="InterPro" id="IPR057135">
    <property type="entry name" value="At4g27190-like_LRR"/>
</dbReference>
<accession>A0A396IQ00</accession>
<reference evidence="2" key="1">
    <citation type="journal article" date="2018" name="Nat. Plants">
        <title>Whole-genome landscape of Medicago truncatula symbiotic genes.</title>
        <authorList>
            <person name="Pecrix Y."/>
            <person name="Gamas P."/>
            <person name="Carrere S."/>
        </authorList>
    </citation>
    <scope>NUCLEOTIDE SEQUENCE</scope>
    <source>
        <tissue evidence="2">Leaves</tissue>
    </source>
</reference>
<dbReference type="AlphaFoldDB" id="A0A396IQ00"/>
<sequence length="291" mass="33874">MFFLRALLPQHLPSLQKLKIGYCNKMEASIPKCDNMIELDIQRCDRILVNELPTSLKSLFLCYNQYTEFSLHQNVINFPFLEELVLDFTGFVECPSLDLRCYNSLSTLSIKGWHSSSLPFSLHLFTKLHYLYLYDCPELESFPMGGLPSNLRNLKIYNCPKLIGSREEWGLFQLSSLLEFSVSDEFENVESFPEENLLPPSLTDLNLRNCSKLRIMNKKGFLHLKSLKSLYIWNCPSLESLPEKEDLPNSLYTLRIEECGIIKEKYEKEGGERWHTICHIPMVTIDLIEQE</sequence>
<feature type="domain" description="Disease resistance protein At4g27190-like leucine-rich repeats" evidence="1">
    <location>
        <begin position="109"/>
        <end position="259"/>
    </location>
</feature>
<dbReference type="SUPFAM" id="SSF52058">
    <property type="entry name" value="L domain-like"/>
    <property type="match status" value="1"/>
</dbReference>
<dbReference type="Pfam" id="PF23247">
    <property type="entry name" value="LRR_RPS2"/>
    <property type="match status" value="1"/>
</dbReference>
<dbReference type="Gramene" id="rna13884">
    <property type="protein sequence ID" value="RHN65975.1"/>
    <property type="gene ID" value="gene13884"/>
</dbReference>
<name>A0A396IQ00_MEDTR</name>
<dbReference type="InterPro" id="IPR032675">
    <property type="entry name" value="LRR_dom_sf"/>
</dbReference>
<evidence type="ECO:0000259" key="1">
    <source>
        <dbReference type="Pfam" id="PF23247"/>
    </source>
</evidence>
<protein>
    <submittedName>
        <fullName evidence="2">Putative leucine-rich repeat domain, L domain-containing protein</fullName>
    </submittedName>
</protein>
<comment type="caution">
    <text evidence="2">The sequence shown here is derived from an EMBL/GenBank/DDBJ whole genome shotgun (WGS) entry which is preliminary data.</text>
</comment>
<dbReference type="PANTHER" id="PTHR34630:SF34">
    <property type="entry name" value="OS11G0245800 PROTEIN"/>
    <property type="match status" value="1"/>
</dbReference>
<dbReference type="Gene3D" id="3.80.10.10">
    <property type="entry name" value="Ribonuclease Inhibitor"/>
    <property type="match status" value="2"/>
</dbReference>
<organism evidence="2">
    <name type="scientific">Medicago truncatula</name>
    <name type="common">Barrel medic</name>
    <name type="synonym">Medicago tribuloides</name>
    <dbReference type="NCBI Taxonomy" id="3880"/>
    <lineage>
        <taxon>Eukaryota</taxon>
        <taxon>Viridiplantae</taxon>
        <taxon>Streptophyta</taxon>
        <taxon>Embryophyta</taxon>
        <taxon>Tracheophyta</taxon>
        <taxon>Spermatophyta</taxon>
        <taxon>Magnoliopsida</taxon>
        <taxon>eudicotyledons</taxon>
        <taxon>Gunneridae</taxon>
        <taxon>Pentapetalae</taxon>
        <taxon>rosids</taxon>
        <taxon>fabids</taxon>
        <taxon>Fabales</taxon>
        <taxon>Fabaceae</taxon>
        <taxon>Papilionoideae</taxon>
        <taxon>50 kb inversion clade</taxon>
        <taxon>NPAAA clade</taxon>
        <taxon>Hologalegina</taxon>
        <taxon>IRL clade</taxon>
        <taxon>Trifolieae</taxon>
        <taxon>Medicago</taxon>
    </lineage>
</organism>
<dbReference type="Proteomes" id="UP000265566">
    <property type="component" value="Chromosome 3"/>
</dbReference>